<gene>
    <name evidence="2" type="ORF">EDD18DRAFT_1356211</name>
</gene>
<protein>
    <submittedName>
        <fullName evidence="2">Uncharacterized protein</fullName>
    </submittedName>
</protein>
<dbReference type="SUPFAM" id="SSF55658">
    <property type="entry name" value="L9 N-domain-like"/>
    <property type="match status" value="1"/>
</dbReference>
<feature type="region of interest" description="Disordered" evidence="1">
    <location>
        <begin position="45"/>
        <end position="87"/>
    </location>
</feature>
<name>A0AA39TL98_9AGAR</name>
<evidence type="ECO:0000256" key="1">
    <source>
        <dbReference type="SAM" id="MobiDB-lite"/>
    </source>
</evidence>
<reference evidence="2" key="1">
    <citation type="submission" date="2023-06" db="EMBL/GenBank/DDBJ databases">
        <authorList>
            <consortium name="Lawrence Berkeley National Laboratory"/>
            <person name="Ahrendt S."/>
            <person name="Sahu N."/>
            <person name="Indic B."/>
            <person name="Wong-Bajracharya J."/>
            <person name="Merenyi Z."/>
            <person name="Ke H.-M."/>
            <person name="Monk M."/>
            <person name="Kocsube S."/>
            <person name="Drula E."/>
            <person name="Lipzen A."/>
            <person name="Balint B."/>
            <person name="Henrissat B."/>
            <person name="Andreopoulos B."/>
            <person name="Martin F.M."/>
            <person name="Harder C.B."/>
            <person name="Rigling D."/>
            <person name="Ford K.L."/>
            <person name="Foster G.D."/>
            <person name="Pangilinan J."/>
            <person name="Papanicolaou A."/>
            <person name="Barry K."/>
            <person name="LaButti K."/>
            <person name="Viragh M."/>
            <person name="Koriabine M."/>
            <person name="Yan M."/>
            <person name="Riley R."/>
            <person name="Champramary S."/>
            <person name="Plett K.L."/>
            <person name="Tsai I.J."/>
            <person name="Slot J."/>
            <person name="Sipos G."/>
            <person name="Plett J."/>
            <person name="Nagy L.G."/>
            <person name="Grigoriev I.V."/>
        </authorList>
    </citation>
    <scope>NUCLEOTIDE SEQUENCE</scope>
    <source>
        <strain evidence="2">HWK02</strain>
    </source>
</reference>
<evidence type="ECO:0000313" key="3">
    <source>
        <dbReference type="Proteomes" id="UP001175228"/>
    </source>
</evidence>
<sequence>MAPGPNDEPSHVFLTLGDMGGAPGGGGVAIASSMAATSGALAVKKEATQAPSMPSKLCLSSPKIVPAPGTPRHDRRSPPSSSGSPRVHTSTLLWYMVTMGYDIGIFQGWDQVAPLVIGVSSTVFQPHPSLASACTHYAGALAPNDVKVIPRPSDEDYDSYDDNDE</sequence>
<dbReference type="EMBL" id="JAUEPU010000023">
    <property type="protein sequence ID" value="KAK0493751.1"/>
    <property type="molecule type" value="Genomic_DNA"/>
</dbReference>
<evidence type="ECO:0000313" key="2">
    <source>
        <dbReference type="EMBL" id="KAK0493751.1"/>
    </source>
</evidence>
<organism evidence="2 3">
    <name type="scientific">Armillaria luteobubalina</name>
    <dbReference type="NCBI Taxonomy" id="153913"/>
    <lineage>
        <taxon>Eukaryota</taxon>
        <taxon>Fungi</taxon>
        <taxon>Dikarya</taxon>
        <taxon>Basidiomycota</taxon>
        <taxon>Agaricomycotina</taxon>
        <taxon>Agaricomycetes</taxon>
        <taxon>Agaricomycetidae</taxon>
        <taxon>Agaricales</taxon>
        <taxon>Marasmiineae</taxon>
        <taxon>Physalacriaceae</taxon>
        <taxon>Armillaria</taxon>
    </lineage>
</organism>
<proteinExistence type="predicted"/>
<dbReference type="InterPro" id="IPR009027">
    <property type="entry name" value="Ribosomal_bL9/RNase_H1_N"/>
</dbReference>
<dbReference type="Proteomes" id="UP001175228">
    <property type="component" value="Unassembled WGS sequence"/>
</dbReference>
<keyword evidence="3" id="KW-1185">Reference proteome</keyword>
<accession>A0AA39TL98</accession>
<comment type="caution">
    <text evidence="2">The sequence shown here is derived from an EMBL/GenBank/DDBJ whole genome shotgun (WGS) entry which is preliminary data.</text>
</comment>
<dbReference type="AlphaFoldDB" id="A0AA39TL98"/>